<evidence type="ECO:0000313" key="2">
    <source>
        <dbReference type="Proteomes" id="UP001176117"/>
    </source>
</evidence>
<accession>A0AAW7TMQ6</accession>
<proteinExistence type="predicted"/>
<sequence length="68" mass="7694">MTGKSKTYNERVNCYACKHFYVTWDAQMPRGCRAFGFKSAMLPSIVVKQSSGAPCMKFVQKEHKGRNG</sequence>
<evidence type="ECO:0000313" key="1">
    <source>
        <dbReference type="EMBL" id="MDO0878090.1"/>
    </source>
</evidence>
<organism evidence="1 2">
    <name type="scientific">Anoxybacillus gonensis</name>
    <dbReference type="NCBI Taxonomy" id="198467"/>
    <lineage>
        <taxon>Bacteria</taxon>
        <taxon>Bacillati</taxon>
        <taxon>Bacillota</taxon>
        <taxon>Bacilli</taxon>
        <taxon>Bacillales</taxon>
        <taxon>Anoxybacillaceae</taxon>
        <taxon>Anoxybacillus</taxon>
    </lineage>
</organism>
<dbReference type="EMBL" id="JAMOGB010000008">
    <property type="protein sequence ID" value="MDO0878090.1"/>
    <property type="molecule type" value="Genomic_DNA"/>
</dbReference>
<dbReference type="AlphaFoldDB" id="A0AAW7TMQ6"/>
<dbReference type="RefSeq" id="WP_019416453.1">
    <property type="nucleotide sequence ID" value="NZ_ANMT01000010.1"/>
</dbReference>
<gene>
    <name evidence="1" type="ORF">NBU54_10480</name>
</gene>
<reference evidence="1" key="1">
    <citation type="submission" date="2022-05" db="EMBL/GenBank/DDBJ databases">
        <title>Genome-based reclassification of Anoxybacillus salavatliensis Cihan et al. as a later heterotypic synonym of Anoxybacillus gonensis Belduz et al. 2003.</title>
        <authorList>
            <person name="Inan Bektas K."/>
            <person name="Guler H.I."/>
            <person name="Belduz A.O."/>
            <person name="Canakci S."/>
        </authorList>
    </citation>
    <scope>NUCLEOTIDE SEQUENCE</scope>
    <source>
        <strain evidence="1">NCIMB 13933</strain>
    </source>
</reference>
<protein>
    <submittedName>
        <fullName evidence="1">Uracil-DNA glycosylase</fullName>
    </submittedName>
</protein>
<comment type="caution">
    <text evidence="1">The sequence shown here is derived from an EMBL/GenBank/DDBJ whole genome shotgun (WGS) entry which is preliminary data.</text>
</comment>
<dbReference type="Proteomes" id="UP001176117">
    <property type="component" value="Unassembled WGS sequence"/>
</dbReference>
<keyword evidence="2" id="KW-1185">Reference proteome</keyword>
<name>A0AAW7TMQ6_9BACL</name>